<proteinExistence type="predicted"/>
<dbReference type="Proteomes" id="UP001634394">
    <property type="component" value="Unassembled WGS sequence"/>
</dbReference>
<reference evidence="2 3" key="1">
    <citation type="submission" date="2024-11" db="EMBL/GenBank/DDBJ databases">
        <title>Chromosome-level genome assembly of the freshwater bivalve Anodonta woodiana.</title>
        <authorList>
            <person name="Chen X."/>
        </authorList>
    </citation>
    <scope>NUCLEOTIDE SEQUENCE [LARGE SCALE GENOMIC DNA]</scope>
    <source>
        <strain evidence="2">MN2024</strain>
        <tissue evidence="2">Gills</tissue>
    </source>
</reference>
<keyword evidence="1" id="KW-0540">Nuclease</keyword>
<sequence>MRLKIWYQVWRLPSASSTLDTLQEILDDMNETSKRLDRNDDVGRKILCNTIATMSDYASTEKRFDQKLEDLRKKVLPEVTETCDEKSDDAQKDLSQMLNFFCSLHVLVNLAVQCTTVLYQWQKAFPLGQNWIQM</sequence>
<evidence type="ECO:0000256" key="1">
    <source>
        <dbReference type="ARBA" id="ARBA00022722"/>
    </source>
</evidence>
<dbReference type="InterPro" id="IPR022894">
    <property type="entry name" value="Oligoribonuclease"/>
</dbReference>
<evidence type="ECO:0000313" key="3">
    <source>
        <dbReference type="Proteomes" id="UP001634394"/>
    </source>
</evidence>
<dbReference type="PANTHER" id="PTHR11046:SF25">
    <property type="match status" value="1"/>
</dbReference>
<comment type="caution">
    <text evidence="2">The sequence shown here is derived from an EMBL/GenBank/DDBJ whole genome shotgun (WGS) entry which is preliminary data.</text>
</comment>
<organism evidence="2 3">
    <name type="scientific">Sinanodonta woodiana</name>
    <name type="common">Chinese pond mussel</name>
    <name type="synonym">Anodonta woodiana</name>
    <dbReference type="NCBI Taxonomy" id="1069815"/>
    <lineage>
        <taxon>Eukaryota</taxon>
        <taxon>Metazoa</taxon>
        <taxon>Spiralia</taxon>
        <taxon>Lophotrochozoa</taxon>
        <taxon>Mollusca</taxon>
        <taxon>Bivalvia</taxon>
        <taxon>Autobranchia</taxon>
        <taxon>Heteroconchia</taxon>
        <taxon>Palaeoheterodonta</taxon>
        <taxon>Unionida</taxon>
        <taxon>Unionoidea</taxon>
        <taxon>Unionidae</taxon>
        <taxon>Unioninae</taxon>
        <taxon>Sinanodonta</taxon>
    </lineage>
</organism>
<gene>
    <name evidence="2" type="ORF">ACJMK2_038786</name>
</gene>
<dbReference type="EMBL" id="JBJQND010000007">
    <property type="protein sequence ID" value="KAL3870742.1"/>
    <property type="molecule type" value="Genomic_DNA"/>
</dbReference>
<keyword evidence="1" id="KW-0378">Hydrolase</keyword>
<evidence type="ECO:0000313" key="2">
    <source>
        <dbReference type="EMBL" id="KAL3870742.1"/>
    </source>
</evidence>
<accession>A0ABD3WDE2</accession>
<protein>
    <submittedName>
        <fullName evidence="2">Uncharacterized protein</fullName>
    </submittedName>
</protein>
<keyword evidence="3" id="KW-1185">Reference proteome</keyword>
<name>A0ABD3WDE2_SINWO</name>
<dbReference type="AlphaFoldDB" id="A0ABD3WDE2"/>
<dbReference type="PANTHER" id="PTHR11046">
    <property type="entry name" value="OLIGORIBONUCLEASE, MITOCHONDRIAL"/>
    <property type="match status" value="1"/>
</dbReference>
<dbReference type="GO" id="GO:0004518">
    <property type="term" value="F:nuclease activity"/>
    <property type="evidence" value="ECO:0007669"/>
    <property type="project" value="UniProtKB-KW"/>
</dbReference>